<feature type="site" description="Interacts with tRNA" evidence="9">
    <location>
        <position position="176"/>
    </location>
</feature>
<dbReference type="CDD" id="cd02801">
    <property type="entry name" value="DUS_like_FMN"/>
    <property type="match status" value="1"/>
</dbReference>
<dbReference type="InterPro" id="IPR032886">
    <property type="entry name" value="DusC"/>
</dbReference>
<evidence type="ECO:0000256" key="4">
    <source>
        <dbReference type="ARBA" id="ARBA00022643"/>
    </source>
</evidence>
<keyword evidence="2 9" id="KW-0820">tRNA-binding</keyword>
<keyword evidence="15" id="KW-1185">Reference proteome</keyword>
<keyword evidence="8 9" id="KW-0560">Oxidoreductase</keyword>
<evidence type="ECO:0000256" key="2">
    <source>
        <dbReference type="ARBA" id="ARBA00022555"/>
    </source>
</evidence>
<dbReference type="GO" id="GO:0000049">
    <property type="term" value="F:tRNA binding"/>
    <property type="evidence" value="ECO:0007669"/>
    <property type="project" value="UniProtKB-UniRule"/>
</dbReference>
<feature type="binding site" evidence="9 12">
    <location>
        <position position="68"/>
    </location>
    <ligand>
        <name>FMN</name>
        <dbReference type="ChEBI" id="CHEBI:58210"/>
    </ligand>
</feature>
<evidence type="ECO:0000256" key="11">
    <source>
        <dbReference type="PIRSR" id="PIRSR006621-1"/>
    </source>
</evidence>
<dbReference type="EMBL" id="JACHHN010000002">
    <property type="protein sequence ID" value="MBB5190534.1"/>
    <property type="molecule type" value="Genomic_DNA"/>
</dbReference>
<reference evidence="14 15" key="1">
    <citation type="submission" date="2020-08" db="EMBL/GenBank/DDBJ databases">
        <title>Genomic Encyclopedia of Type Strains, Phase IV (KMG-IV): sequencing the most valuable type-strain genomes for metagenomic binning, comparative biology and taxonomic classification.</title>
        <authorList>
            <person name="Goeker M."/>
        </authorList>
    </citation>
    <scope>NUCLEOTIDE SEQUENCE [LARGE SCALE GENOMIC DNA]</scope>
    <source>
        <strain evidence="14 15">DSM 18233</strain>
    </source>
</reference>
<evidence type="ECO:0000256" key="12">
    <source>
        <dbReference type="PIRSR" id="PIRSR006621-2"/>
    </source>
</evidence>
<dbReference type="RefSeq" id="WP_246428604.1">
    <property type="nucleotide sequence ID" value="NZ_JACHHN010000002.1"/>
</dbReference>
<keyword evidence="12" id="KW-0547">Nucleotide-binding</keyword>
<keyword evidence="4 9" id="KW-0288">FMN</keyword>
<keyword evidence="3 9" id="KW-0285">Flavoprotein</keyword>
<comment type="caution">
    <text evidence="14">The sequence shown here is derived from an EMBL/GenBank/DDBJ whole genome shotgun (WGS) entry which is preliminary data.</text>
</comment>
<keyword evidence="6 9" id="KW-0521">NADP</keyword>
<gene>
    <name evidence="9" type="primary">dusC</name>
    <name evidence="14" type="ORF">HNQ50_001256</name>
</gene>
<comment type="cofactor">
    <cofactor evidence="1 9 10 12">
        <name>FMN</name>
        <dbReference type="ChEBI" id="CHEBI:58210"/>
    </cofactor>
</comment>
<evidence type="ECO:0000256" key="5">
    <source>
        <dbReference type="ARBA" id="ARBA00022694"/>
    </source>
</evidence>
<proteinExistence type="inferred from homology"/>
<comment type="catalytic activity">
    <reaction evidence="9">
        <text>5,6-dihydrouridine(16) in tRNA + NADP(+) = uridine(16) in tRNA + NADPH + H(+)</text>
        <dbReference type="Rhea" id="RHEA:53376"/>
        <dbReference type="Rhea" id="RHEA-COMP:13543"/>
        <dbReference type="Rhea" id="RHEA-COMP:13544"/>
        <dbReference type="ChEBI" id="CHEBI:15378"/>
        <dbReference type="ChEBI" id="CHEBI:57783"/>
        <dbReference type="ChEBI" id="CHEBI:58349"/>
        <dbReference type="ChEBI" id="CHEBI:65315"/>
        <dbReference type="ChEBI" id="CHEBI:74443"/>
    </reaction>
</comment>
<dbReference type="GO" id="GO:0050660">
    <property type="term" value="F:flavin adenine dinucleotide binding"/>
    <property type="evidence" value="ECO:0007669"/>
    <property type="project" value="InterPro"/>
</dbReference>
<accession>A0A840RD70</accession>
<dbReference type="InterPro" id="IPR013785">
    <property type="entry name" value="Aldolase_TIM"/>
</dbReference>
<evidence type="ECO:0000259" key="13">
    <source>
        <dbReference type="Pfam" id="PF01207"/>
    </source>
</evidence>
<dbReference type="PIRSF" id="PIRSF006621">
    <property type="entry name" value="Dus"/>
    <property type="match status" value="1"/>
</dbReference>
<evidence type="ECO:0000256" key="3">
    <source>
        <dbReference type="ARBA" id="ARBA00022630"/>
    </source>
</evidence>
<feature type="binding site" evidence="9 12">
    <location>
        <position position="139"/>
    </location>
    <ligand>
        <name>FMN</name>
        <dbReference type="ChEBI" id="CHEBI:58210"/>
    </ligand>
</feature>
<evidence type="ECO:0000256" key="9">
    <source>
        <dbReference type="HAMAP-Rule" id="MF_02043"/>
    </source>
</evidence>
<comment type="similarity">
    <text evidence="9">Belongs to the Dus family. DusC subfamily.</text>
</comment>
<dbReference type="EC" id="1.3.1.-" evidence="9"/>
<comment type="similarity">
    <text evidence="10">Belongs to the dus family.</text>
</comment>
<sequence>MRIYLAPMEGLLDHVLRDVLTRSGGVDLCVSEFIRVSGSLLPKRLFYRFVPELLSGGKTPAGVPVRVQLLGSDPVCMAENAERLASLNPPGIDLNFGCPAKTVNRHGGGALLLKTPEVIHDVVRAVRQAVPAHIPVTTKMRLGYEDQSLTLECAHAMEDGGSAELVVHARTKTDGYKPPAYWEKLPAIREALRIPVIANGEVWTVADFHRCREVSGCEDVMIGRGMVANPGLALEVCGKAGLAWHELAPLVHVFWHNVETRILPKYQSGRVKQWLGYMRRHYHQADAVFIEGRALQEAGDLIALMLDSMQAAQPIPA</sequence>
<dbReference type="GO" id="GO:0010181">
    <property type="term" value="F:FMN binding"/>
    <property type="evidence" value="ECO:0007669"/>
    <property type="project" value="UniProtKB-UniRule"/>
</dbReference>
<dbReference type="AlphaFoldDB" id="A0A840RD70"/>
<evidence type="ECO:0000256" key="7">
    <source>
        <dbReference type="ARBA" id="ARBA00022884"/>
    </source>
</evidence>
<feature type="site" description="Interacts with tRNA" evidence="9">
    <location>
        <position position="95"/>
    </location>
</feature>
<keyword evidence="5 9" id="KW-0819">tRNA processing</keyword>
<feature type="site" description="Interacts with tRNA; defines subfamily-specific binding signature" evidence="9">
    <location>
        <position position="293"/>
    </location>
</feature>
<comment type="catalytic activity">
    <reaction evidence="9">
        <text>5,6-dihydrouridine(16) in tRNA + NAD(+) = uridine(16) in tRNA + NADH + H(+)</text>
        <dbReference type="Rhea" id="RHEA:53380"/>
        <dbReference type="Rhea" id="RHEA-COMP:13543"/>
        <dbReference type="Rhea" id="RHEA-COMP:13544"/>
        <dbReference type="ChEBI" id="CHEBI:15378"/>
        <dbReference type="ChEBI" id="CHEBI:57540"/>
        <dbReference type="ChEBI" id="CHEBI:57945"/>
        <dbReference type="ChEBI" id="CHEBI:65315"/>
        <dbReference type="ChEBI" id="CHEBI:74443"/>
    </reaction>
</comment>
<dbReference type="Gene3D" id="3.20.20.70">
    <property type="entry name" value="Aldolase class I"/>
    <property type="match status" value="1"/>
</dbReference>
<organism evidence="14 15">
    <name type="scientific">Silvimonas terrae</name>
    <dbReference type="NCBI Taxonomy" id="300266"/>
    <lineage>
        <taxon>Bacteria</taxon>
        <taxon>Pseudomonadati</taxon>
        <taxon>Pseudomonadota</taxon>
        <taxon>Betaproteobacteria</taxon>
        <taxon>Neisseriales</taxon>
        <taxon>Chitinibacteraceae</taxon>
        <taxon>Silvimonas</taxon>
    </lineage>
</organism>
<feature type="active site" description="Proton donor" evidence="9 11">
    <location>
        <position position="98"/>
    </location>
</feature>
<feature type="site" description="Interacts with tRNA; defines subfamily-specific binding signature" evidence="9">
    <location>
        <position position="272"/>
    </location>
</feature>
<feature type="binding site" evidence="9 12">
    <location>
        <begin position="223"/>
        <end position="224"/>
    </location>
    <ligand>
        <name>FMN</name>
        <dbReference type="ChEBI" id="CHEBI:58210"/>
    </ligand>
</feature>
<feature type="site" description="Interacts with tRNA; defines subfamily-specific binding signature" evidence="9">
    <location>
        <position position="270"/>
    </location>
</feature>
<dbReference type="GO" id="GO:0017150">
    <property type="term" value="F:tRNA dihydrouridine synthase activity"/>
    <property type="evidence" value="ECO:0007669"/>
    <property type="project" value="UniProtKB-UniRule"/>
</dbReference>
<protein>
    <recommendedName>
        <fullName evidence="9">tRNA-dihydrouridine(16) synthase</fullName>
        <ecNumber evidence="9">1.3.1.-</ecNumber>
    </recommendedName>
    <alternativeName>
        <fullName evidence="9">U16-specific dihydrouridine synthase</fullName>
        <shortName evidence="9">U16-specific Dus</shortName>
    </alternativeName>
    <alternativeName>
        <fullName evidence="9">tRNA-dihydrouridine synthase C</fullName>
    </alternativeName>
</protein>
<feature type="binding site" evidence="9">
    <location>
        <begin position="199"/>
        <end position="201"/>
    </location>
    <ligand>
        <name>FMN</name>
        <dbReference type="ChEBI" id="CHEBI:58210"/>
    </ligand>
</feature>
<evidence type="ECO:0000256" key="8">
    <source>
        <dbReference type="ARBA" id="ARBA00023002"/>
    </source>
</evidence>
<evidence type="ECO:0000256" key="1">
    <source>
        <dbReference type="ARBA" id="ARBA00001917"/>
    </source>
</evidence>
<feature type="binding site" evidence="12">
    <location>
        <position position="168"/>
    </location>
    <ligand>
        <name>FMN</name>
        <dbReference type="ChEBI" id="CHEBI:58210"/>
    </ligand>
</feature>
<feature type="site" description="Interacts with tRNA; defines subfamily-specific binding signature" evidence="9">
    <location>
        <position position="35"/>
    </location>
</feature>
<dbReference type="InterPro" id="IPR035587">
    <property type="entry name" value="DUS-like_FMN-bd"/>
</dbReference>
<dbReference type="HAMAP" id="MF_02043">
    <property type="entry name" value="DusC_subfam"/>
    <property type="match status" value="1"/>
</dbReference>
<dbReference type="InterPro" id="IPR001269">
    <property type="entry name" value="DUS_fam"/>
</dbReference>
<feature type="domain" description="DUS-like FMN-binding" evidence="13">
    <location>
        <begin position="5"/>
        <end position="234"/>
    </location>
</feature>
<dbReference type="PANTHER" id="PTHR11082:SF26">
    <property type="entry name" value="TRNA-DIHYDROURIDINE(16) SYNTHASE"/>
    <property type="match status" value="1"/>
</dbReference>
<evidence type="ECO:0000256" key="6">
    <source>
        <dbReference type="ARBA" id="ARBA00022857"/>
    </source>
</evidence>
<dbReference type="PROSITE" id="PS01136">
    <property type="entry name" value="UPF0034"/>
    <property type="match status" value="1"/>
</dbReference>
<dbReference type="Pfam" id="PF01207">
    <property type="entry name" value="Dus"/>
    <property type="match status" value="1"/>
</dbReference>
<dbReference type="Gene3D" id="1.20.225.30">
    <property type="entry name" value="Dihydrouridine synthase, C-terminal recognition domain"/>
    <property type="match status" value="1"/>
</dbReference>
<evidence type="ECO:0000256" key="10">
    <source>
        <dbReference type="PIRNR" id="PIRNR006621"/>
    </source>
</evidence>
<dbReference type="InterPro" id="IPR042270">
    <property type="entry name" value="DusC_C"/>
</dbReference>
<evidence type="ECO:0000313" key="15">
    <source>
        <dbReference type="Proteomes" id="UP000543030"/>
    </source>
</evidence>
<evidence type="ECO:0000313" key="14">
    <source>
        <dbReference type="EMBL" id="MBB5190534.1"/>
    </source>
</evidence>
<dbReference type="SUPFAM" id="SSF51395">
    <property type="entry name" value="FMN-linked oxidoreductases"/>
    <property type="match status" value="1"/>
</dbReference>
<dbReference type="InterPro" id="IPR018517">
    <property type="entry name" value="tRNA_hU_synthase_CS"/>
</dbReference>
<name>A0A840RD70_9NEIS</name>
<keyword evidence="7 9" id="KW-0694">RNA-binding</keyword>
<dbReference type="Proteomes" id="UP000543030">
    <property type="component" value="Unassembled WGS sequence"/>
</dbReference>
<feature type="site" description="Interacts with tRNA" evidence="9">
    <location>
        <position position="277"/>
    </location>
</feature>
<comment type="function">
    <text evidence="9">Catalyzes the synthesis of 5,6-dihydrouridine (D), a modified base found in the D-loop of most tRNAs, via the reduction of the C5-C6 double bond in target uridines. Specifically modifies U16 in tRNAs.</text>
</comment>
<dbReference type="PANTHER" id="PTHR11082">
    <property type="entry name" value="TRNA-DIHYDROURIDINE SYNTHASE"/>
    <property type="match status" value="1"/>
</dbReference>